<dbReference type="SUPFAM" id="SSF57903">
    <property type="entry name" value="FYVE/PHD zinc finger"/>
    <property type="match status" value="3"/>
</dbReference>
<keyword evidence="7" id="KW-0804">Transcription</keyword>
<feature type="region of interest" description="Disordered" evidence="10">
    <location>
        <begin position="498"/>
        <end position="517"/>
    </location>
</feature>
<keyword evidence="5" id="KW-0862">Zinc</keyword>
<dbReference type="InterPro" id="IPR019787">
    <property type="entry name" value="Znf_PHD-finger"/>
</dbReference>
<evidence type="ECO:0000256" key="5">
    <source>
        <dbReference type="ARBA" id="ARBA00022833"/>
    </source>
</evidence>
<feature type="domain" description="PHD-type" evidence="11">
    <location>
        <begin position="194"/>
        <end position="252"/>
    </location>
</feature>
<dbReference type="PROSITE" id="PS50016">
    <property type="entry name" value="ZF_PHD_2"/>
    <property type="match status" value="2"/>
</dbReference>
<feature type="domain" description="RING-type" evidence="12">
    <location>
        <begin position="197"/>
        <end position="250"/>
    </location>
</feature>
<accession>A0A8D7EYH4</accession>
<organism evidence="13">
    <name type="scientific">Musa acuminata subsp. malaccensis</name>
    <name type="common">Wild banana</name>
    <name type="synonym">Musa malaccensis</name>
    <dbReference type="NCBI Taxonomy" id="214687"/>
    <lineage>
        <taxon>Eukaryota</taxon>
        <taxon>Viridiplantae</taxon>
        <taxon>Streptophyta</taxon>
        <taxon>Embryophyta</taxon>
        <taxon>Tracheophyta</taxon>
        <taxon>Spermatophyta</taxon>
        <taxon>Magnoliopsida</taxon>
        <taxon>Liliopsida</taxon>
        <taxon>Zingiberales</taxon>
        <taxon>Musaceae</taxon>
        <taxon>Musa</taxon>
    </lineage>
</organism>
<dbReference type="SMART" id="SM00249">
    <property type="entry name" value="PHD"/>
    <property type="match status" value="3"/>
</dbReference>
<evidence type="ECO:0000256" key="9">
    <source>
        <dbReference type="PROSITE-ProRule" id="PRU00175"/>
    </source>
</evidence>
<dbReference type="EMBL" id="HG996472">
    <property type="protein sequence ID" value="CAG1833340.1"/>
    <property type="molecule type" value="Genomic_DNA"/>
</dbReference>
<evidence type="ECO:0000256" key="8">
    <source>
        <dbReference type="ARBA" id="ARBA00023242"/>
    </source>
</evidence>
<sequence>LFLSLFAIIPSYFPSAYYYYFYYRPIPFQIDHRSETPPRFKPPTSRPIQMAFHIACPITCRRICDCELGFPAALRGEAARSGFLDEIDALEEFLRDPWTVRPADEEVEETVQVWVPRVAQVAAPPSAAVDDGGGGGGGGAGDEVKRALLQRQALAASLAAEDYVRRLEAGNGSEVLGEATSNLAGEDQGIPTIKVMCRICFTGESEGSEKAMKMLSCKSCNKKYHKSCLKTLAEHRDLFHWSSWSCPSCRICEVCRRTGDPNKLMYCKRCDGAYHCYCQQPPHKNVSRGPYLCPKHTRCHSCGSTVPGSGLSTRWFLGYTCCDACGRLFVKGNYCPVCLKVYRDSEITPMVCCDACERWVHCLCDGISDEKYQQFQADQNLQYVCAACRGDCYQVKDIHDAVRELWKRKDIVDGDLIASLRVAAGLPSQEETYSISPYSGDEQSGPIILKNDNSKPLKFSLKGISDKSSKDYGNISLNKKQAKKKGYRIKLVGKKEETYSNMERQNEARSLESSYRDQRIDEMTSSRPDGPDVLSSSTARSPNANGMKANQLGNCEQNMVKDVARDNADTVPKVKIKSSKLQGLHFKECAGKSPNKNDTARSTKLVIHIGSTNKNAPSSPRSETSSCHKDQELAASFGMHIIMYMLQTSYLWHTDRHASVMVKIRGGIGAKMDNSNTKRSPEHGVKGKTIIKIGKFHEKHQKSNGNVTDARELNTTDISVMRRSEITAAAENASTERSDKVLQKKQTADISVRSHRDSNEMLPSNFTSSSSKDPKTLLKLKFKNPYFEQKSSWAPNGEEENSVKGQRSKRKRPSNEKMGGWQDERLSKLHLENLIDEAMDANWILQKLGMDAIGKRVEVQSSDGSWLIELLDDLCIIIAGIKEPLLMSTKILHLCPSVWIMEDLSSWSLGNKEFDLFLRNRKGQ</sequence>
<evidence type="ECO:0000256" key="6">
    <source>
        <dbReference type="ARBA" id="ARBA00023015"/>
    </source>
</evidence>
<dbReference type="AlphaFoldDB" id="A0A8D7EYH4"/>
<dbReference type="Pfam" id="PF00628">
    <property type="entry name" value="PHD"/>
    <property type="match status" value="1"/>
</dbReference>
<keyword evidence="4 9" id="KW-0863">Zinc-finger</keyword>
<feature type="region of interest" description="Disordered" evidence="10">
    <location>
        <begin position="730"/>
        <end position="773"/>
    </location>
</feature>
<comment type="subcellular location">
    <subcellularLocation>
        <location evidence="1">Nucleus</location>
    </subcellularLocation>
</comment>
<feature type="compositionally biased region" description="Polar residues" evidence="10">
    <location>
        <begin position="761"/>
        <end position="771"/>
    </location>
</feature>
<dbReference type="Gene3D" id="3.30.40.10">
    <property type="entry name" value="Zinc/RING finger domain, C3HC4 (zinc finger)"/>
    <property type="match status" value="2"/>
</dbReference>
<dbReference type="PANTHER" id="PTHR45888:SF4">
    <property type="entry name" value="PHD FINGER PROTEIN 10"/>
    <property type="match status" value="1"/>
</dbReference>
<keyword evidence="3" id="KW-0677">Repeat</keyword>
<feature type="region of interest" description="Disordered" evidence="10">
    <location>
        <begin position="790"/>
        <end position="821"/>
    </location>
</feature>
<dbReference type="PANTHER" id="PTHR45888">
    <property type="entry name" value="HL01030P-RELATED"/>
    <property type="match status" value="1"/>
</dbReference>
<dbReference type="InterPro" id="IPR019786">
    <property type="entry name" value="Zinc_finger_PHD-type_CS"/>
</dbReference>
<evidence type="ECO:0000256" key="10">
    <source>
        <dbReference type="SAM" id="MobiDB-lite"/>
    </source>
</evidence>
<dbReference type="InterPro" id="IPR013083">
    <property type="entry name" value="Znf_RING/FYVE/PHD"/>
</dbReference>
<evidence type="ECO:0000313" key="13">
    <source>
        <dbReference type="EMBL" id="CAG1833340.1"/>
    </source>
</evidence>
<feature type="non-terminal residue" evidence="13">
    <location>
        <position position="1"/>
    </location>
</feature>
<evidence type="ECO:0000256" key="3">
    <source>
        <dbReference type="ARBA" id="ARBA00022737"/>
    </source>
</evidence>
<reference evidence="13" key="1">
    <citation type="submission" date="2021-03" db="EMBL/GenBank/DDBJ databases">
        <authorList>
            <consortium name="Genoscope - CEA"/>
            <person name="William W."/>
        </authorList>
    </citation>
    <scope>NUCLEOTIDE SEQUENCE</scope>
    <source>
        <strain evidence="13">Doubled-haploid Pahang</strain>
    </source>
</reference>
<dbReference type="GO" id="GO:0005634">
    <property type="term" value="C:nucleus"/>
    <property type="evidence" value="ECO:0007669"/>
    <property type="project" value="UniProtKB-SubCell"/>
</dbReference>
<gene>
    <name evidence="13" type="ORF">GSMUA_92600.1</name>
</gene>
<keyword evidence="6" id="KW-0805">Transcription regulation</keyword>
<evidence type="ECO:0000256" key="4">
    <source>
        <dbReference type="ARBA" id="ARBA00022771"/>
    </source>
</evidence>
<proteinExistence type="predicted"/>
<dbReference type="FunFam" id="3.30.40.10:FF:000238">
    <property type="entry name" value="PHD finger family protein"/>
    <property type="match status" value="1"/>
</dbReference>
<dbReference type="PROSITE" id="PS50089">
    <property type="entry name" value="ZF_RING_2"/>
    <property type="match status" value="1"/>
</dbReference>
<feature type="domain" description="PHD-type" evidence="11">
    <location>
        <begin position="332"/>
        <end position="391"/>
    </location>
</feature>
<dbReference type="InterPro" id="IPR011011">
    <property type="entry name" value="Znf_FYVE_PHD"/>
</dbReference>
<feature type="non-terminal residue" evidence="13">
    <location>
        <position position="924"/>
    </location>
</feature>
<dbReference type="FunFam" id="3.30.40.10:FF:000638">
    <property type="entry name" value="PHD finger family protein"/>
    <property type="match status" value="1"/>
</dbReference>
<evidence type="ECO:0000256" key="2">
    <source>
        <dbReference type="ARBA" id="ARBA00022723"/>
    </source>
</evidence>
<protein>
    <submittedName>
        <fullName evidence="13">(wild Malaysian banana) hypothetical protein</fullName>
    </submittedName>
</protein>
<evidence type="ECO:0000256" key="7">
    <source>
        <dbReference type="ARBA" id="ARBA00023163"/>
    </source>
</evidence>
<dbReference type="PROSITE" id="PS01359">
    <property type="entry name" value="ZF_PHD_1"/>
    <property type="match status" value="1"/>
</dbReference>
<dbReference type="InterPro" id="IPR001841">
    <property type="entry name" value="Znf_RING"/>
</dbReference>
<keyword evidence="8" id="KW-0539">Nucleus</keyword>
<dbReference type="GO" id="GO:0008270">
    <property type="term" value="F:zinc ion binding"/>
    <property type="evidence" value="ECO:0007669"/>
    <property type="project" value="UniProtKB-KW"/>
</dbReference>
<feature type="region of interest" description="Disordered" evidence="10">
    <location>
        <begin position="522"/>
        <end position="553"/>
    </location>
</feature>
<evidence type="ECO:0000259" key="11">
    <source>
        <dbReference type="PROSITE" id="PS50016"/>
    </source>
</evidence>
<keyword evidence="2" id="KW-0479">Metal-binding</keyword>
<evidence type="ECO:0000256" key="1">
    <source>
        <dbReference type="ARBA" id="ARBA00004123"/>
    </source>
</evidence>
<evidence type="ECO:0000259" key="12">
    <source>
        <dbReference type="PROSITE" id="PS50089"/>
    </source>
</evidence>
<feature type="compositionally biased region" description="Polar residues" evidence="10">
    <location>
        <begin position="534"/>
        <end position="544"/>
    </location>
</feature>
<name>A0A8D7EYH4_MUSAM</name>
<dbReference type="InterPro" id="IPR001965">
    <property type="entry name" value="Znf_PHD"/>
</dbReference>